<accession>A0A1B9IG50</accession>
<dbReference type="OrthoDB" id="2898509at2759"/>
<protein>
    <submittedName>
        <fullName evidence="2">Uncharacterized protein</fullName>
    </submittedName>
</protein>
<keyword evidence="3" id="KW-1185">Reference proteome</keyword>
<dbReference type="AlphaFoldDB" id="A0A1B9IG50"/>
<sequence>MESKRSLDDYQLPPGKTAVVVGATTGIGAAVARKLSSVGCSRVIILGRNEERGMEVINRMKQLSKEKVQADFVKGDISYARGIKDAFDSIKSALSDVQVDYIVMCQNGPPTGTINLNEDGEGTGFTIQVISRFLLAYLFASHALISQGGKVMFITNPGLSYDGLDIDDLSLKKVAENGRSRVLLTVDQSERDSTVLDSVTLVSHLSLWDSMLQKVHYSYSTNDSLNISSTMFIQPHIPVQMLASADLGQGKFWDLKLKPKSPGKWASDRGNREKLWDKLLTMTGSR</sequence>
<evidence type="ECO:0000313" key="2">
    <source>
        <dbReference type="EMBL" id="OCF54404.1"/>
    </source>
</evidence>
<proteinExistence type="predicted"/>
<dbReference type="PANTHER" id="PTHR47534">
    <property type="entry name" value="YALI0E05731P"/>
    <property type="match status" value="1"/>
</dbReference>
<dbReference type="Proteomes" id="UP000092583">
    <property type="component" value="Unassembled WGS sequence"/>
</dbReference>
<dbReference type="InterPro" id="IPR002347">
    <property type="entry name" value="SDR_fam"/>
</dbReference>
<reference evidence="2 3" key="1">
    <citation type="submission" date="2013-07" db="EMBL/GenBank/DDBJ databases">
        <title>The Genome Sequence of Kwoniella mangroviensis CBS10435.</title>
        <authorList>
            <consortium name="The Broad Institute Genome Sequencing Platform"/>
            <person name="Cuomo C."/>
            <person name="Litvintseva A."/>
            <person name="Chen Y."/>
            <person name="Heitman J."/>
            <person name="Sun S."/>
            <person name="Springer D."/>
            <person name="Dromer F."/>
            <person name="Young S.K."/>
            <person name="Zeng Q."/>
            <person name="Gargeya S."/>
            <person name="Fitzgerald M."/>
            <person name="Abouelleil A."/>
            <person name="Alvarado L."/>
            <person name="Berlin A.M."/>
            <person name="Chapman S.B."/>
            <person name="Dewar J."/>
            <person name="Goldberg J."/>
            <person name="Griggs A."/>
            <person name="Gujja S."/>
            <person name="Hansen M."/>
            <person name="Howarth C."/>
            <person name="Imamovic A."/>
            <person name="Larimer J."/>
            <person name="McCowan C."/>
            <person name="Murphy C."/>
            <person name="Pearson M."/>
            <person name="Priest M."/>
            <person name="Roberts A."/>
            <person name="Saif S."/>
            <person name="Shea T."/>
            <person name="Sykes S."/>
            <person name="Wortman J."/>
            <person name="Nusbaum C."/>
            <person name="Birren B."/>
        </authorList>
    </citation>
    <scope>NUCLEOTIDE SEQUENCE [LARGE SCALE GENOMIC DNA]</scope>
    <source>
        <strain evidence="2 3">CBS 10435</strain>
    </source>
</reference>
<gene>
    <name evidence="2" type="ORF">L486_07952</name>
</gene>
<evidence type="ECO:0000256" key="1">
    <source>
        <dbReference type="ARBA" id="ARBA00023002"/>
    </source>
</evidence>
<evidence type="ECO:0000313" key="3">
    <source>
        <dbReference type="Proteomes" id="UP000092583"/>
    </source>
</evidence>
<dbReference type="GO" id="GO:0016491">
    <property type="term" value="F:oxidoreductase activity"/>
    <property type="evidence" value="ECO:0007669"/>
    <property type="project" value="UniProtKB-KW"/>
</dbReference>
<reference evidence="3" key="2">
    <citation type="submission" date="2013-12" db="EMBL/GenBank/DDBJ databases">
        <title>Evolution of pathogenesis and genome organization in the Tremellales.</title>
        <authorList>
            <person name="Cuomo C."/>
            <person name="Litvintseva A."/>
            <person name="Heitman J."/>
            <person name="Chen Y."/>
            <person name="Sun S."/>
            <person name="Springer D."/>
            <person name="Dromer F."/>
            <person name="Young S."/>
            <person name="Zeng Q."/>
            <person name="Chapman S."/>
            <person name="Gujja S."/>
            <person name="Saif S."/>
            <person name="Birren B."/>
        </authorList>
    </citation>
    <scope>NUCLEOTIDE SEQUENCE [LARGE SCALE GENOMIC DNA]</scope>
    <source>
        <strain evidence="3">CBS 10435</strain>
    </source>
</reference>
<dbReference type="SUPFAM" id="SSF51735">
    <property type="entry name" value="NAD(P)-binding Rossmann-fold domains"/>
    <property type="match status" value="1"/>
</dbReference>
<dbReference type="Gene3D" id="3.40.50.720">
    <property type="entry name" value="NAD(P)-binding Rossmann-like Domain"/>
    <property type="match status" value="1"/>
</dbReference>
<organism evidence="2 3">
    <name type="scientific">Kwoniella mangroviensis CBS 10435</name>
    <dbReference type="NCBI Taxonomy" id="1331196"/>
    <lineage>
        <taxon>Eukaryota</taxon>
        <taxon>Fungi</taxon>
        <taxon>Dikarya</taxon>
        <taxon>Basidiomycota</taxon>
        <taxon>Agaricomycotina</taxon>
        <taxon>Tremellomycetes</taxon>
        <taxon>Tremellales</taxon>
        <taxon>Cryptococcaceae</taxon>
        <taxon>Kwoniella</taxon>
    </lineage>
</organism>
<dbReference type="Pfam" id="PF00106">
    <property type="entry name" value="adh_short"/>
    <property type="match status" value="1"/>
</dbReference>
<dbReference type="PANTHER" id="PTHR47534:SF3">
    <property type="entry name" value="ALCOHOL DEHYDROGENASE-LIKE C-TERMINAL DOMAIN-CONTAINING PROTEIN"/>
    <property type="match status" value="1"/>
</dbReference>
<dbReference type="STRING" id="1331196.A0A1B9IG50"/>
<dbReference type="InterPro" id="IPR052228">
    <property type="entry name" value="Sec_Metab_Biosynth_Oxidored"/>
</dbReference>
<name>A0A1B9IG50_9TREE</name>
<dbReference type="InterPro" id="IPR036291">
    <property type="entry name" value="NAD(P)-bd_dom_sf"/>
</dbReference>
<dbReference type="EMBL" id="KI669470">
    <property type="protein sequence ID" value="OCF54404.1"/>
    <property type="molecule type" value="Genomic_DNA"/>
</dbReference>
<keyword evidence="1" id="KW-0560">Oxidoreductase</keyword>